<reference evidence="1 2" key="1">
    <citation type="submission" date="2019-03" db="EMBL/GenBank/DDBJ databases">
        <title>Genomic Encyclopedia of Type Strains, Phase IV (KMG-IV): sequencing the most valuable type-strain genomes for metagenomic binning, comparative biology and taxonomic classification.</title>
        <authorList>
            <person name="Goeker M."/>
        </authorList>
    </citation>
    <scope>NUCLEOTIDE SEQUENCE [LARGE SCALE GENOMIC DNA]</scope>
    <source>
        <strain evidence="1 2">DSM 102852</strain>
    </source>
</reference>
<comment type="caution">
    <text evidence="1">The sequence shown here is derived from an EMBL/GenBank/DDBJ whole genome shotgun (WGS) entry which is preliminary data.</text>
</comment>
<keyword evidence="2" id="KW-1185">Reference proteome</keyword>
<sequence length="134" mass="15560">MGLDMYAHSIKADLVTDLSEVDAKVFNGKGGTKDGAEPDEFFVWRKHPNLHGWMEQLYKEKGGQNPDFNLNSLHLNRKDMEALKVDIEMNRLPETEGFFFGESDGSEREDDLKFVNQALSLIEQGHRIYYYAWW</sequence>
<name>A0A4R6Y5Q8_9BURK</name>
<evidence type="ECO:0000313" key="1">
    <source>
        <dbReference type="EMBL" id="TDR28933.1"/>
    </source>
</evidence>
<dbReference type="EMBL" id="SNZE01000030">
    <property type="protein sequence ID" value="TDR28933.1"/>
    <property type="molecule type" value="Genomic_DNA"/>
</dbReference>
<accession>A0A4R6Y5Q8</accession>
<dbReference type="Proteomes" id="UP000294480">
    <property type="component" value="Unassembled WGS sequence"/>
</dbReference>
<proteinExistence type="predicted"/>
<evidence type="ECO:0000313" key="2">
    <source>
        <dbReference type="Proteomes" id="UP000294480"/>
    </source>
</evidence>
<protein>
    <submittedName>
        <fullName evidence="1">Uncharacterized protein</fullName>
    </submittedName>
</protein>
<dbReference type="AlphaFoldDB" id="A0A4R6Y5Q8"/>
<organism evidence="1 2">
    <name type="scientific">Hydromonas duriensis</name>
    <dbReference type="NCBI Taxonomy" id="1527608"/>
    <lineage>
        <taxon>Bacteria</taxon>
        <taxon>Pseudomonadati</taxon>
        <taxon>Pseudomonadota</taxon>
        <taxon>Betaproteobacteria</taxon>
        <taxon>Burkholderiales</taxon>
        <taxon>Burkholderiaceae</taxon>
        <taxon>Hydromonas</taxon>
    </lineage>
</organism>
<dbReference type="RefSeq" id="WP_133621430.1">
    <property type="nucleotide sequence ID" value="NZ_SNZE01000030.1"/>
</dbReference>
<dbReference type="OrthoDB" id="6039430at2"/>
<gene>
    <name evidence="1" type="ORF">DFR44_1302</name>
</gene>